<comment type="caution">
    <text evidence="5">The sequence shown here is derived from an EMBL/GenBank/DDBJ whole genome shotgun (WGS) entry which is preliminary data.</text>
</comment>
<evidence type="ECO:0000256" key="3">
    <source>
        <dbReference type="ARBA" id="ARBA00038502"/>
    </source>
</evidence>
<dbReference type="PROSITE" id="PS51186">
    <property type="entry name" value="GNAT"/>
    <property type="match status" value="1"/>
</dbReference>
<organism evidence="5 6">
    <name type="scientific">Virgibacillus pantothenticus</name>
    <dbReference type="NCBI Taxonomy" id="1473"/>
    <lineage>
        <taxon>Bacteria</taxon>
        <taxon>Bacillati</taxon>
        <taxon>Bacillota</taxon>
        <taxon>Bacilli</taxon>
        <taxon>Bacillales</taxon>
        <taxon>Bacillaceae</taxon>
        <taxon>Virgibacillus</taxon>
    </lineage>
</organism>
<dbReference type="SUPFAM" id="SSF55729">
    <property type="entry name" value="Acyl-CoA N-acyltransferases (Nat)"/>
    <property type="match status" value="1"/>
</dbReference>
<dbReference type="Gene3D" id="3.40.630.30">
    <property type="match status" value="1"/>
</dbReference>
<dbReference type="GO" id="GO:0008999">
    <property type="term" value="F:protein-N-terminal-alanine acetyltransferase activity"/>
    <property type="evidence" value="ECO:0007669"/>
    <property type="project" value="TreeGrafter"/>
</dbReference>
<name>A0A0L0QQ27_VIRPA</name>
<dbReference type="PANTHER" id="PTHR43792">
    <property type="entry name" value="GNAT FAMILY, PUTATIVE (AFU_ORTHOLOGUE AFUA_3G00765)-RELATED-RELATED"/>
    <property type="match status" value="1"/>
</dbReference>
<evidence type="ECO:0000313" key="5">
    <source>
        <dbReference type="EMBL" id="KNE20328.1"/>
    </source>
</evidence>
<protein>
    <submittedName>
        <fullName evidence="5">Acetyltransferase</fullName>
    </submittedName>
</protein>
<accession>A0A0L0QQ27</accession>
<dbReference type="InterPro" id="IPR000182">
    <property type="entry name" value="GNAT_dom"/>
</dbReference>
<keyword evidence="2" id="KW-0012">Acyltransferase</keyword>
<gene>
    <name evidence="5" type="ORF">AFK71_18285</name>
</gene>
<dbReference type="RefSeq" id="WP_050352901.1">
    <property type="nucleotide sequence ID" value="NZ_CP073011.1"/>
</dbReference>
<dbReference type="PATRIC" id="fig|1473.5.peg.2389"/>
<evidence type="ECO:0000256" key="1">
    <source>
        <dbReference type="ARBA" id="ARBA00022679"/>
    </source>
</evidence>
<dbReference type="GO" id="GO:0005737">
    <property type="term" value="C:cytoplasm"/>
    <property type="evidence" value="ECO:0007669"/>
    <property type="project" value="TreeGrafter"/>
</dbReference>
<comment type="similarity">
    <text evidence="3">Belongs to the acetyltransferase family. RimJ subfamily.</text>
</comment>
<sequence>MNIRLAKLKDTDAEALLAFEYENRDFFEKMVPTRGDEYYNLIDFLKRHEALLGEQSLGVSHFYLIKDDNDNILGRINMVDLDEQRQGVLGYRIGQSYTGKGIATRALQLLIKEAIELGIKQLYAKTTSHNLPSQKVLQKNGFHYEKTDAVPFVMNGEKVKFLYYKWVSNKKT</sequence>
<dbReference type="EMBL" id="LGTO01000007">
    <property type="protein sequence ID" value="KNE20328.1"/>
    <property type="molecule type" value="Genomic_DNA"/>
</dbReference>
<evidence type="ECO:0000313" key="6">
    <source>
        <dbReference type="Proteomes" id="UP000036780"/>
    </source>
</evidence>
<reference evidence="6" key="1">
    <citation type="submission" date="2015-07" db="EMBL/GenBank/DDBJ databases">
        <title>Fjat-10053 dsm26.</title>
        <authorList>
            <person name="Liu B."/>
            <person name="Wang J."/>
            <person name="Zhu Y."/>
            <person name="Liu G."/>
            <person name="Chen Q."/>
            <person name="Chen Z."/>
            <person name="Lan J."/>
            <person name="Che J."/>
            <person name="Ge C."/>
            <person name="Shi H."/>
            <person name="Pan Z."/>
            <person name="Liu X."/>
        </authorList>
    </citation>
    <scope>NUCLEOTIDE SEQUENCE [LARGE SCALE GENOMIC DNA]</scope>
    <source>
        <strain evidence="6">DSM 26</strain>
    </source>
</reference>
<evidence type="ECO:0000259" key="4">
    <source>
        <dbReference type="PROSITE" id="PS51186"/>
    </source>
</evidence>
<dbReference type="GeneID" id="66870520"/>
<keyword evidence="6" id="KW-1185">Reference proteome</keyword>
<dbReference type="PANTHER" id="PTHR43792:SF8">
    <property type="entry name" value="[RIBOSOMAL PROTEIN US5]-ALANINE N-ACETYLTRANSFERASE"/>
    <property type="match status" value="1"/>
</dbReference>
<dbReference type="AlphaFoldDB" id="A0A0L0QQ27"/>
<dbReference type="CDD" id="cd04301">
    <property type="entry name" value="NAT_SF"/>
    <property type="match status" value="1"/>
</dbReference>
<dbReference type="OrthoDB" id="9801656at2"/>
<dbReference type="Proteomes" id="UP000036780">
    <property type="component" value="Unassembled WGS sequence"/>
</dbReference>
<dbReference type="InterPro" id="IPR051531">
    <property type="entry name" value="N-acetyltransferase"/>
</dbReference>
<dbReference type="Pfam" id="PF13302">
    <property type="entry name" value="Acetyltransf_3"/>
    <property type="match status" value="1"/>
</dbReference>
<dbReference type="InterPro" id="IPR016181">
    <property type="entry name" value="Acyl_CoA_acyltransferase"/>
</dbReference>
<keyword evidence="1 5" id="KW-0808">Transferase</keyword>
<evidence type="ECO:0000256" key="2">
    <source>
        <dbReference type="ARBA" id="ARBA00023315"/>
    </source>
</evidence>
<proteinExistence type="inferred from homology"/>
<feature type="domain" description="N-acetyltransferase" evidence="4">
    <location>
        <begin position="1"/>
        <end position="168"/>
    </location>
</feature>